<evidence type="ECO:0000256" key="3">
    <source>
        <dbReference type="ARBA" id="ARBA00022692"/>
    </source>
</evidence>
<dbReference type="InterPro" id="IPR035952">
    <property type="entry name" value="Rhomboid-like_sf"/>
</dbReference>
<dbReference type="AlphaFoldDB" id="A0AAE3UGT3"/>
<evidence type="ECO:0000256" key="1">
    <source>
        <dbReference type="ARBA" id="ARBA00004141"/>
    </source>
</evidence>
<keyword evidence="6 7" id="KW-0472">Membrane</keyword>
<keyword evidence="11" id="KW-1185">Reference proteome</keyword>
<evidence type="ECO:0000256" key="4">
    <source>
        <dbReference type="ARBA" id="ARBA00022801"/>
    </source>
</evidence>
<proteinExistence type="inferred from homology"/>
<keyword evidence="10" id="KW-0645">Protease</keyword>
<gene>
    <name evidence="10" type="ORF">QNI22_28775</name>
</gene>
<comment type="similarity">
    <text evidence="2">Belongs to the peptidase S54 family.</text>
</comment>
<dbReference type="EMBL" id="JASJOU010000012">
    <property type="protein sequence ID" value="MDJ1504690.1"/>
    <property type="molecule type" value="Genomic_DNA"/>
</dbReference>
<dbReference type="Gene3D" id="1.20.1540.10">
    <property type="entry name" value="Rhomboid-like"/>
    <property type="match status" value="1"/>
</dbReference>
<accession>A0AAE3UGT3</accession>
<comment type="caution">
    <text evidence="10">The sequence shown here is derived from an EMBL/GenBank/DDBJ whole genome shotgun (WGS) entry which is preliminary data.</text>
</comment>
<evidence type="ECO:0000259" key="8">
    <source>
        <dbReference type="Pfam" id="PF01694"/>
    </source>
</evidence>
<feature type="transmembrane region" description="Helical" evidence="7">
    <location>
        <begin position="110"/>
        <end position="133"/>
    </location>
</feature>
<sequence>MTGIVDDFKNAFRKQNNGLVQIILINVVIFLVMITLFWIFKAADKREYFMSLEENLYLPGDIKKFLFHPWTLITYFFVHSLEGPFHILFNMLFLYWFGKLIDEYLGSRRLVNLYILGGIAGGISYLILANLIPGFSNSRLLGASGAVYAVVVGAATLMPNYTFFLFLLGPVKIKYIAGFYVITSYISLAVNGENMGGNIAHLGGALMGFLFITQLNNGNDLGRPISRFLEWVKGLFQSKPKMKVTYRSTTTVTTKATSPTYSGTPDDDEIDAILDKINRSGYESLTKEEKQKLFRASQKN</sequence>
<comment type="subcellular location">
    <subcellularLocation>
        <location evidence="1">Membrane</location>
        <topology evidence="1">Multi-pass membrane protein</topology>
    </subcellularLocation>
</comment>
<dbReference type="InterPro" id="IPR046483">
    <property type="entry name" value="DUF6576"/>
</dbReference>
<dbReference type="Pfam" id="PF01694">
    <property type="entry name" value="Rhomboid"/>
    <property type="match status" value="1"/>
</dbReference>
<evidence type="ECO:0000313" key="10">
    <source>
        <dbReference type="EMBL" id="MDJ1504690.1"/>
    </source>
</evidence>
<feature type="transmembrane region" description="Helical" evidence="7">
    <location>
        <begin position="72"/>
        <end position="98"/>
    </location>
</feature>
<dbReference type="GO" id="GO:0006508">
    <property type="term" value="P:proteolysis"/>
    <property type="evidence" value="ECO:0007669"/>
    <property type="project" value="UniProtKB-KW"/>
</dbReference>
<keyword evidence="4 10" id="KW-0378">Hydrolase</keyword>
<reference evidence="10" key="1">
    <citation type="submission" date="2023-05" db="EMBL/GenBank/DDBJ databases">
        <authorList>
            <person name="Zhang X."/>
        </authorList>
    </citation>
    <scope>NUCLEOTIDE SEQUENCE</scope>
    <source>
        <strain evidence="10">BD1B2-1</strain>
    </source>
</reference>
<feature type="transmembrane region" description="Helical" evidence="7">
    <location>
        <begin position="145"/>
        <end position="168"/>
    </location>
</feature>
<evidence type="ECO:0000313" key="11">
    <source>
        <dbReference type="Proteomes" id="UP001232063"/>
    </source>
</evidence>
<dbReference type="RefSeq" id="WP_314516229.1">
    <property type="nucleotide sequence ID" value="NZ_JASJOU010000012.1"/>
</dbReference>
<feature type="transmembrane region" description="Helical" evidence="7">
    <location>
        <begin position="19"/>
        <end position="40"/>
    </location>
</feature>
<dbReference type="Proteomes" id="UP001232063">
    <property type="component" value="Unassembled WGS sequence"/>
</dbReference>
<organism evidence="10 11">
    <name type="scientific">Xanthocytophaga agilis</name>
    <dbReference type="NCBI Taxonomy" id="3048010"/>
    <lineage>
        <taxon>Bacteria</taxon>
        <taxon>Pseudomonadati</taxon>
        <taxon>Bacteroidota</taxon>
        <taxon>Cytophagia</taxon>
        <taxon>Cytophagales</taxon>
        <taxon>Rhodocytophagaceae</taxon>
        <taxon>Xanthocytophaga</taxon>
    </lineage>
</organism>
<dbReference type="EC" id="3.4.21.-" evidence="10"/>
<dbReference type="SUPFAM" id="SSF144091">
    <property type="entry name" value="Rhomboid-like"/>
    <property type="match status" value="1"/>
</dbReference>
<feature type="domain" description="DUF6576" evidence="9">
    <location>
        <begin position="268"/>
        <end position="299"/>
    </location>
</feature>
<evidence type="ECO:0000256" key="6">
    <source>
        <dbReference type="ARBA" id="ARBA00023136"/>
    </source>
</evidence>
<dbReference type="InterPro" id="IPR022764">
    <property type="entry name" value="Peptidase_S54_rhomboid_dom"/>
</dbReference>
<evidence type="ECO:0000256" key="7">
    <source>
        <dbReference type="SAM" id="Phobius"/>
    </source>
</evidence>
<dbReference type="GO" id="GO:0004252">
    <property type="term" value="F:serine-type endopeptidase activity"/>
    <property type="evidence" value="ECO:0007669"/>
    <property type="project" value="InterPro"/>
</dbReference>
<protein>
    <submittedName>
        <fullName evidence="10">Rhomboid family intramembrane serine protease</fullName>
        <ecNumber evidence="10">3.4.21.-</ecNumber>
    </submittedName>
</protein>
<dbReference type="InterPro" id="IPR050925">
    <property type="entry name" value="Rhomboid_protease_S54"/>
</dbReference>
<evidence type="ECO:0000256" key="5">
    <source>
        <dbReference type="ARBA" id="ARBA00022989"/>
    </source>
</evidence>
<evidence type="ECO:0000259" key="9">
    <source>
        <dbReference type="Pfam" id="PF20216"/>
    </source>
</evidence>
<evidence type="ECO:0000256" key="2">
    <source>
        <dbReference type="ARBA" id="ARBA00009045"/>
    </source>
</evidence>
<dbReference type="GO" id="GO:0016020">
    <property type="term" value="C:membrane"/>
    <property type="evidence" value="ECO:0007669"/>
    <property type="project" value="UniProtKB-SubCell"/>
</dbReference>
<feature type="domain" description="Peptidase S54 rhomboid" evidence="8">
    <location>
        <begin position="69"/>
        <end position="212"/>
    </location>
</feature>
<dbReference type="Pfam" id="PF20216">
    <property type="entry name" value="DUF6576"/>
    <property type="match status" value="1"/>
</dbReference>
<keyword evidence="3 7" id="KW-0812">Transmembrane</keyword>
<dbReference type="PANTHER" id="PTHR43731">
    <property type="entry name" value="RHOMBOID PROTEASE"/>
    <property type="match status" value="1"/>
</dbReference>
<keyword evidence="5 7" id="KW-1133">Transmembrane helix</keyword>
<name>A0AAE3UGT3_9BACT</name>
<dbReference type="PANTHER" id="PTHR43731:SF14">
    <property type="entry name" value="PRESENILIN-ASSOCIATED RHOMBOID-LIKE PROTEIN, MITOCHONDRIAL"/>
    <property type="match status" value="1"/>
</dbReference>